<dbReference type="Proteomes" id="UP000199226">
    <property type="component" value="Unassembled WGS sequence"/>
</dbReference>
<keyword evidence="3" id="KW-1185">Reference proteome</keyword>
<dbReference type="AlphaFoldDB" id="A0A1G9Q892"/>
<organism evidence="2 3">
    <name type="scientific">Daejeonella rubra</name>
    <dbReference type="NCBI Taxonomy" id="990371"/>
    <lineage>
        <taxon>Bacteria</taxon>
        <taxon>Pseudomonadati</taxon>
        <taxon>Bacteroidota</taxon>
        <taxon>Sphingobacteriia</taxon>
        <taxon>Sphingobacteriales</taxon>
        <taxon>Sphingobacteriaceae</taxon>
        <taxon>Daejeonella</taxon>
    </lineage>
</organism>
<evidence type="ECO:0000313" key="3">
    <source>
        <dbReference type="Proteomes" id="UP000199226"/>
    </source>
</evidence>
<dbReference type="Gene3D" id="1.20.120.450">
    <property type="entry name" value="dinb family like domain"/>
    <property type="match status" value="1"/>
</dbReference>
<dbReference type="OrthoDB" id="9793216at2"/>
<dbReference type="InterPro" id="IPR024775">
    <property type="entry name" value="DinB-like"/>
</dbReference>
<protein>
    <submittedName>
        <fullName evidence="2">DinB superfamily protein</fullName>
    </submittedName>
</protein>
<dbReference type="RefSeq" id="WP_090701554.1">
    <property type="nucleotide sequence ID" value="NZ_FNHH01000005.1"/>
</dbReference>
<reference evidence="3" key="1">
    <citation type="submission" date="2016-10" db="EMBL/GenBank/DDBJ databases">
        <authorList>
            <person name="Varghese N."/>
            <person name="Submissions S."/>
        </authorList>
    </citation>
    <scope>NUCLEOTIDE SEQUENCE [LARGE SCALE GENOMIC DNA]</scope>
    <source>
        <strain evidence="3">DSM 24536</strain>
    </source>
</reference>
<evidence type="ECO:0000313" key="2">
    <source>
        <dbReference type="EMBL" id="SDM06575.1"/>
    </source>
</evidence>
<evidence type="ECO:0000259" key="1">
    <source>
        <dbReference type="Pfam" id="PF12867"/>
    </source>
</evidence>
<dbReference type="STRING" id="990371.SAMN05421813_105140"/>
<name>A0A1G9Q892_9SPHI</name>
<dbReference type="EMBL" id="FNHH01000005">
    <property type="protein sequence ID" value="SDM06575.1"/>
    <property type="molecule type" value="Genomic_DNA"/>
</dbReference>
<feature type="domain" description="DinB-like" evidence="1">
    <location>
        <begin position="28"/>
        <end position="161"/>
    </location>
</feature>
<gene>
    <name evidence="2" type="ORF">SAMN05421813_105140</name>
</gene>
<dbReference type="Pfam" id="PF12867">
    <property type="entry name" value="DinB_2"/>
    <property type="match status" value="1"/>
</dbReference>
<dbReference type="InterPro" id="IPR034660">
    <property type="entry name" value="DinB/YfiT-like"/>
</dbReference>
<proteinExistence type="predicted"/>
<accession>A0A1G9Q892</accession>
<sequence>MKRPQAEEFPLFYKGYVDTVSDDVLSELEHQIDSFTALLKNIPQEKASFAYAEGKWTIKELAGHVIDTERIMSYRALRIARNDTTPLPGFDENNYVSNAHFEDRSLESLADEFAALRKANMYLIRSFNEAETDRSGVSNEKPISVRALIFIMAGHVNHHSAILKQRYL</sequence>
<dbReference type="SUPFAM" id="SSF109854">
    <property type="entry name" value="DinB/YfiT-like putative metalloenzymes"/>
    <property type="match status" value="1"/>
</dbReference>